<dbReference type="KEGG" id="gak:X907_0707"/>
<proteinExistence type="predicted"/>
<keyword evidence="2" id="KW-1185">Reference proteome</keyword>
<dbReference type="EMBL" id="CP018911">
    <property type="protein sequence ID" value="AZU03251.1"/>
    <property type="molecule type" value="Genomic_DNA"/>
</dbReference>
<accession>A0A3T0E785</accession>
<reference evidence="1 2" key="1">
    <citation type="submission" date="2016-12" db="EMBL/GenBank/DDBJ databases">
        <title>The genome of dimorphic prosthecate Glycocaulis alkaliphilus 6b-8t, isolated from crude oil dictates its adaptability in petroleum environments.</title>
        <authorList>
            <person name="Wu X.-L."/>
            <person name="Geng S."/>
        </authorList>
    </citation>
    <scope>NUCLEOTIDE SEQUENCE [LARGE SCALE GENOMIC DNA]</scope>
    <source>
        <strain evidence="1 2">6B-8</strain>
    </source>
</reference>
<evidence type="ECO:0000313" key="1">
    <source>
        <dbReference type="EMBL" id="AZU03251.1"/>
    </source>
</evidence>
<protein>
    <submittedName>
        <fullName evidence="1">Uncharacterized protein</fullName>
    </submittedName>
</protein>
<name>A0A3T0E785_9PROT</name>
<dbReference type="Proteomes" id="UP000286954">
    <property type="component" value="Chromosome"/>
</dbReference>
<dbReference type="RefSeq" id="WP_127565656.1">
    <property type="nucleotide sequence ID" value="NZ_BMFB01000002.1"/>
</dbReference>
<organism evidence="1 2">
    <name type="scientific">Glycocaulis alkaliphilus</name>
    <dbReference type="NCBI Taxonomy" id="1434191"/>
    <lineage>
        <taxon>Bacteria</taxon>
        <taxon>Pseudomonadati</taxon>
        <taxon>Pseudomonadota</taxon>
        <taxon>Alphaproteobacteria</taxon>
        <taxon>Maricaulales</taxon>
        <taxon>Maricaulaceae</taxon>
        <taxon>Glycocaulis</taxon>
    </lineage>
</organism>
<sequence length="81" mass="8329">MDTLTDRAFAMAKAGQGDGAAITALRIELAAQAGRITSDMDRLELAKAGIATDLDRLAGELDPLDAALMALDRLAQGTGAD</sequence>
<gene>
    <name evidence="1" type="ORF">X907_0707</name>
</gene>
<evidence type="ECO:0000313" key="2">
    <source>
        <dbReference type="Proteomes" id="UP000286954"/>
    </source>
</evidence>
<dbReference type="AlphaFoldDB" id="A0A3T0E785"/>